<evidence type="ECO:0000256" key="4">
    <source>
        <dbReference type="ARBA" id="ARBA00012030"/>
    </source>
</evidence>
<comment type="subcellular location">
    <subcellularLocation>
        <location evidence="9">Cytoplasm</location>
    </subcellularLocation>
</comment>
<dbReference type="PANTHER" id="PTHR11264:SF0">
    <property type="entry name" value="URACIL-DNA GLYCOSYLASE"/>
    <property type="match status" value="1"/>
</dbReference>
<evidence type="ECO:0000256" key="6">
    <source>
        <dbReference type="ARBA" id="ARBA00022763"/>
    </source>
</evidence>
<dbReference type="NCBIfam" id="NF003592">
    <property type="entry name" value="PRK05254.1-5"/>
    <property type="match status" value="1"/>
</dbReference>
<dbReference type="SUPFAM" id="SSF52141">
    <property type="entry name" value="Uracil-DNA glycosylase-like"/>
    <property type="match status" value="1"/>
</dbReference>
<dbReference type="NCBIfam" id="TIGR00628">
    <property type="entry name" value="ung"/>
    <property type="match status" value="1"/>
</dbReference>
<dbReference type="InterPro" id="IPR018085">
    <property type="entry name" value="Ura-DNA_Glyclase_AS"/>
</dbReference>
<dbReference type="AlphaFoldDB" id="A0A6F8PS91"/>
<accession>A0A6F8PS91</accession>
<dbReference type="PANTHER" id="PTHR11264">
    <property type="entry name" value="URACIL-DNA GLYCOSYLASE"/>
    <property type="match status" value="1"/>
</dbReference>
<dbReference type="NCBIfam" id="NF003588">
    <property type="entry name" value="PRK05254.1-1"/>
    <property type="match status" value="1"/>
</dbReference>
<dbReference type="HAMAP" id="MF_00148">
    <property type="entry name" value="UDG"/>
    <property type="match status" value="1"/>
</dbReference>
<dbReference type="Proteomes" id="UP000501726">
    <property type="component" value="Chromosome"/>
</dbReference>
<name>A0A6F8PS91_9GAMM</name>
<evidence type="ECO:0000256" key="9">
    <source>
        <dbReference type="HAMAP-Rule" id="MF_00148"/>
    </source>
</evidence>
<dbReference type="EC" id="3.2.2.27" evidence="4 9"/>
<dbReference type="RefSeq" id="WP_173270000.1">
    <property type="nucleotide sequence ID" value="NZ_AP021889.1"/>
</dbReference>
<comment type="catalytic activity">
    <reaction evidence="1 9 11">
        <text>Hydrolyzes single-stranded DNA or mismatched double-stranded DNA and polynucleotides, releasing free uracil.</text>
        <dbReference type="EC" id="3.2.2.27"/>
    </reaction>
</comment>
<dbReference type="FunFam" id="3.40.470.10:FF:000001">
    <property type="entry name" value="Uracil-DNA glycosylase"/>
    <property type="match status" value="1"/>
</dbReference>
<evidence type="ECO:0000256" key="7">
    <source>
        <dbReference type="ARBA" id="ARBA00022801"/>
    </source>
</evidence>
<comment type="function">
    <text evidence="2 9 11">Excises uracil residues from the DNA which can arise as a result of misincorporation of dUMP residues by DNA polymerase or due to deamination of cytosine.</text>
</comment>
<dbReference type="KEGG" id="tse:THMIRHAS_03580"/>
<evidence type="ECO:0000256" key="10">
    <source>
        <dbReference type="PROSITE-ProRule" id="PRU10072"/>
    </source>
</evidence>
<gene>
    <name evidence="9 13" type="primary">ung</name>
    <name evidence="13" type="ORF">THMIRHAS_03580</name>
</gene>
<dbReference type="InterPro" id="IPR002043">
    <property type="entry name" value="UDG_fam1"/>
</dbReference>
<dbReference type="PROSITE" id="PS00130">
    <property type="entry name" value="U_DNA_GLYCOSYLASE"/>
    <property type="match status" value="1"/>
</dbReference>
<evidence type="ECO:0000256" key="1">
    <source>
        <dbReference type="ARBA" id="ARBA00001400"/>
    </source>
</evidence>
<dbReference type="NCBIfam" id="NF003591">
    <property type="entry name" value="PRK05254.1-4"/>
    <property type="match status" value="1"/>
</dbReference>
<keyword evidence="9" id="KW-0963">Cytoplasm</keyword>
<feature type="active site" description="Proton acceptor" evidence="9 10">
    <location>
        <position position="67"/>
    </location>
</feature>
<keyword evidence="7 9" id="KW-0378">Hydrolase</keyword>
<evidence type="ECO:0000256" key="8">
    <source>
        <dbReference type="ARBA" id="ARBA00023204"/>
    </source>
</evidence>
<evidence type="ECO:0000259" key="12">
    <source>
        <dbReference type="SMART" id="SM00986"/>
    </source>
</evidence>
<dbReference type="CDD" id="cd10027">
    <property type="entry name" value="UDG-F1-like"/>
    <property type="match status" value="1"/>
</dbReference>
<dbReference type="NCBIfam" id="NF003589">
    <property type="entry name" value="PRK05254.1-2"/>
    <property type="match status" value="1"/>
</dbReference>
<keyword evidence="14" id="KW-1185">Reference proteome</keyword>
<dbReference type="Gene3D" id="3.40.470.10">
    <property type="entry name" value="Uracil-DNA glycosylase-like domain"/>
    <property type="match status" value="1"/>
</dbReference>
<dbReference type="InterPro" id="IPR005122">
    <property type="entry name" value="Uracil-DNA_glycosylase-like"/>
</dbReference>
<dbReference type="Pfam" id="PF03167">
    <property type="entry name" value="UDG"/>
    <property type="match status" value="1"/>
</dbReference>
<evidence type="ECO:0000256" key="11">
    <source>
        <dbReference type="RuleBase" id="RU003780"/>
    </source>
</evidence>
<dbReference type="InterPro" id="IPR036895">
    <property type="entry name" value="Uracil-DNA_glycosylase-like_sf"/>
</dbReference>
<keyword evidence="6 9" id="KW-0227">DNA damage</keyword>
<protein>
    <recommendedName>
        <fullName evidence="5 9">Uracil-DNA glycosylase</fullName>
        <shortName evidence="9">UDG</shortName>
        <ecNumber evidence="4 9">3.2.2.27</ecNumber>
    </recommendedName>
</protein>
<evidence type="ECO:0000256" key="2">
    <source>
        <dbReference type="ARBA" id="ARBA00002631"/>
    </source>
</evidence>
<dbReference type="EMBL" id="AP021889">
    <property type="protein sequence ID" value="BBP44985.1"/>
    <property type="molecule type" value="Genomic_DNA"/>
</dbReference>
<proteinExistence type="inferred from homology"/>
<keyword evidence="8 9" id="KW-0234">DNA repair</keyword>
<dbReference type="SMART" id="SM00986">
    <property type="entry name" value="UDG"/>
    <property type="match status" value="1"/>
</dbReference>
<organism evidence="13 14">
    <name type="scientific">Thiosulfatimonas sediminis</name>
    <dbReference type="NCBI Taxonomy" id="2675054"/>
    <lineage>
        <taxon>Bacteria</taxon>
        <taxon>Pseudomonadati</taxon>
        <taxon>Pseudomonadota</taxon>
        <taxon>Gammaproteobacteria</taxon>
        <taxon>Thiotrichales</taxon>
        <taxon>Piscirickettsiaceae</taxon>
        <taxon>Thiosulfatimonas</taxon>
    </lineage>
</organism>
<comment type="similarity">
    <text evidence="3 9 11">Belongs to the uracil-DNA glycosylase (UDG) superfamily. UNG family.</text>
</comment>
<sequence>MSEIKLSAGWQNHLQSELERAYMQQLCAMLQQQSEQGETILPPASQRFNALNATPLESVKVVILGQDPYPTPGHAHGLCFSVLPSVKPLPKSLNNINQELLDDLGIDNRHSGFLQPWAEQGVLLLNSVLSVQAGKANSHQGQGWERFTDKIIELVNQHCEHCVFILWGNYAQKKGAKIDAQRHLVIKTAHPSPLSAYRGFFGSKPFSQSNQYLQQHGKTPINWQLPLAQAQQPLPLHPVDASQSQQ</sequence>
<feature type="domain" description="Uracil-DNA glycosylase-like" evidence="12">
    <location>
        <begin position="52"/>
        <end position="213"/>
    </location>
</feature>
<evidence type="ECO:0000256" key="5">
    <source>
        <dbReference type="ARBA" id="ARBA00018429"/>
    </source>
</evidence>
<dbReference type="GO" id="GO:0005737">
    <property type="term" value="C:cytoplasm"/>
    <property type="evidence" value="ECO:0007669"/>
    <property type="project" value="UniProtKB-SubCell"/>
</dbReference>
<dbReference type="GO" id="GO:0004844">
    <property type="term" value="F:uracil DNA N-glycosylase activity"/>
    <property type="evidence" value="ECO:0007669"/>
    <property type="project" value="UniProtKB-UniRule"/>
</dbReference>
<reference evidence="14" key="1">
    <citation type="submission" date="2019-11" db="EMBL/GenBank/DDBJ databases">
        <title>Isolation and characterization of two novel species in the genus Thiomicrorhabdus.</title>
        <authorList>
            <person name="Mochizuki J."/>
            <person name="Kojima H."/>
            <person name="Fukui M."/>
        </authorList>
    </citation>
    <scope>NUCLEOTIDE SEQUENCE [LARGE SCALE GENOMIC DNA]</scope>
    <source>
        <strain evidence="14">aks77</strain>
    </source>
</reference>
<evidence type="ECO:0000313" key="14">
    <source>
        <dbReference type="Proteomes" id="UP000501726"/>
    </source>
</evidence>
<evidence type="ECO:0000256" key="3">
    <source>
        <dbReference type="ARBA" id="ARBA00008184"/>
    </source>
</evidence>
<dbReference type="GO" id="GO:0097510">
    <property type="term" value="P:base-excision repair, AP site formation via deaminated base removal"/>
    <property type="evidence" value="ECO:0007669"/>
    <property type="project" value="TreeGrafter"/>
</dbReference>
<evidence type="ECO:0000313" key="13">
    <source>
        <dbReference type="EMBL" id="BBP44985.1"/>
    </source>
</evidence>
<dbReference type="SMART" id="SM00987">
    <property type="entry name" value="UreE_C"/>
    <property type="match status" value="1"/>
</dbReference>